<dbReference type="GO" id="GO:0006355">
    <property type="term" value="P:regulation of DNA-templated transcription"/>
    <property type="evidence" value="ECO:0007669"/>
    <property type="project" value="InterPro"/>
</dbReference>
<organism evidence="12 13">
    <name type="scientific">Azospirillum oryzae</name>
    <dbReference type="NCBI Taxonomy" id="286727"/>
    <lineage>
        <taxon>Bacteria</taxon>
        <taxon>Pseudomonadati</taxon>
        <taxon>Pseudomonadota</taxon>
        <taxon>Alphaproteobacteria</taxon>
        <taxon>Rhodospirillales</taxon>
        <taxon>Azospirillaceae</taxon>
        <taxon>Azospirillum</taxon>
    </lineage>
</organism>
<reference evidence="12 13" key="1">
    <citation type="submission" date="2017-04" db="EMBL/GenBank/DDBJ databases">
        <authorList>
            <person name="Afonso C.L."/>
            <person name="Miller P.J."/>
            <person name="Scott M.A."/>
            <person name="Spackman E."/>
            <person name="Goraichik I."/>
            <person name="Dimitrov K.M."/>
            <person name="Suarez D.L."/>
            <person name="Swayne D.E."/>
        </authorList>
    </citation>
    <scope>NUCLEOTIDE SEQUENCE [LARGE SCALE GENOMIC DNA]</scope>
    <source>
        <strain evidence="12 13">A2P</strain>
    </source>
</reference>
<keyword evidence="4" id="KW-0902">Two-component regulatory system</keyword>
<dbReference type="SUPFAM" id="SSF46689">
    <property type="entry name" value="Homeodomain-like"/>
    <property type="match status" value="1"/>
</dbReference>
<dbReference type="PRINTS" id="PR01590">
    <property type="entry name" value="HTHFIS"/>
</dbReference>
<keyword evidence="7" id="KW-0010">Activator</keyword>
<dbReference type="Proteomes" id="UP000192936">
    <property type="component" value="Unassembled WGS sequence"/>
</dbReference>
<dbReference type="InterPro" id="IPR025943">
    <property type="entry name" value="Sigma_54_int_dom_ATP-bd_2"/>
</dbReference>
<dbReference type="Gene3D" id="1.10.10.60">
    <property type="entry name" value="Homeodomain-like"/>
    <property type="match status" value="1"/>
</dbReference>
<keyword evidence="8" id="KW-0804">Transcription</keyword>
<dbReference type="STRING" id="286727.SAMN02982917_6192"/>
<dbReference type="RefSeq" id="WP_085091043.1">
    <property type="nucleotide sequence ID" value="NZ_FXAK01000008.1"/>
</dbReference>
<dbReference type="Pfam" id="PF02954">
    <property type="entry name" value="HTH_8"/>
    <property type="match status" value="1"/>
</dbReference>
<sequence>MTVLLIDDDPEVLDSSRQTLELEGLAVQAVTEAEAALARLDSSWPGIVVTDVRMPGMDGFALLERVRAVDPEVPVVLITGHGDIAMAIRAVREGAYDFIEKPAEPGHLVELVRRALDHRALVLENRRLRAQLADGGAEGRIIGRSPAIERLRAAVANLADAEVDVLLFGETGTGKELVARSLHEAGRRRSGNFVALNCGAMPDSIIESELFGHEPGAFTGAQGRRIGKLEFAAGGTLFLDEIESMPMHLQVKLLRVLQERAIERIGANRTIPLDLRVVAATKVDLLKLAGEGRFREDLYYRLNVVTVPLPPLRERREDVPLLFRHFLDAAATRSRRTPPPLDAATLGRLAAHPWPGNVRELRNVAERVALGLGDGLTPATSALPAAGDAEIEPLADQLDHIEKQLIEDALARCGGRVGETAERLGITRKTLYLKMRHHGLSRDDFLEE</sequence>
<evidence type="ECO:0000256" key="1">
    <source>
        <dbReference type="ARBA" id="ARBA00022553"/>
    </source>
</evidence>
<dbReference type="Gene3D" id="3.40.50.300">
    <property type="entry name" value="P-loop containing nucleotide triphosphate hydrolases"/>
    <property type="match status" value="1"/>
</dbReference>
<dbReference type="FunFam" id="3.40.50.300:FF:000006">
    <property type="entry name" value="DNA-binding transcriptional regulator NtrC"/>
    <property type="match status" value="1"/>
</dbReference>
<keyword evidence="1 9" id="KW-0597">Phosphoprotein</keyword>
<evidence type="ECO:0000259" key="11">
    <source>
        <dbReference type="PROSITE" id="PS50110"/>
    </source>
</evidence>
<dbReference type="InterPro" id="IPR002197">
    <property type="entry name" value="HTH_Fis"/>
</dbReference>
<accession>A0A1X7HIE8</accession>
<evidence type="ECO:0000256" key="2">
    <source>
        <dbReference type="ARBA" id="ARBA00022741"/>
    </source>
</evidence>
<dbReference type="SMART" id="SM00382">
    <property type="entry name" value="AAA"/>
    <property type="match status" value="1"/>
</dbReference>
<evidence type="ECO:0000256" key="9">
    <source>
        <dbReference type="PROSITE-ProRule" id="PRU00169"/>
    </source>
</evidence>
<feature type="modified residue" description="4-aspartylphosphate" evidence="9">
    <location>
        <position position="51"/>
    </location>
</feature>
<dbReference type="InterPro" id="IPR003593">
    <property type="entry name" value="AAA+_ATPase"/>
</dbReference>
<dbReference type="InterPro" id="IPR011006">
    <property type="entry name" value="CheY-like_superfamily"/>
</dbReference>
<evidence type="ECO:0000256" key="8">
    <source>
        <dbReference type="ARBA" id="ARBA00023163"/>
    </source>
</evidence>
<feature type="domain" description="Response regulatory" evidence="11">
    <location>
        <begin position="2"/>
        <end position="116"/>
    </location>
</feature>
<dbReference type="PANTHER" id="PTHR32071:SF57">
    <property type="entry name" value="C4-DICARBOXYLATE TRANSPORT TRANSCRIPTIONAL REGULATORY PROTEIN DCTD"/>
    <property type="match status" value="1"/>
</dbReference>
<dbReference type="SUPFAM" id="SSF52172">
    <property type="entry name" value="CheY-like"/>
    <property type="match status" value="1"/>
</dbReference>
<name>A0A1X7HIE8_9PROT</name>
<dbReference type="PROSITE" id="PS00688">
    <property type="entry name" value="SIGMA54_INTERACT_3"/>
    <property type="match status" value="1"/>
</dbReference>
<dbReference type="PROSITE" id="PS00675">
    <property type="entry name" value="SIGMA54_INTERACT_1"/>
    <property type="match status" value="1"/>
</dbReference>
<dbReference type="GO" id="GO:0000160">
    <property type="term" value="P:phosphorelay signal transduction system"/>
    <property type="evidence" value="ECO:0007669"/>
    <property type="project" value="UniProtKB-KW"/>
</dbReference>
<evidence type="ECO:0000256" key="6">
    <source>
        <dbReference type="ARBA" id="ARBA00023125"/>
    </source>
</evidence>
<dbReference type="Pfam" id="PF00158">
    <property type="entry name" value="Sigma54_activat"/>
    <property type="match status" value="1"/>
</dbReference>
<dbReference type="InterPro" id="IPR025944">
    <property type="entry name" value="Sigma_54_int_dom_CS"/>
</dbReference>
<evidence type="ECO:0000256" key="3">
    <source>
        <dbReference type="ARBA" id="ARBA00022840"/>
    </source>
</evidence>
<gene>
    <name evidence="12" type="ORF">SAMN02982917_6192</name>
</gene>
<dbReference type="AlphaFoldDB" id="A0A1X7HIE8"/>
<dbReference type="InterPro" id="IPR025662">
    <property type="entry name" value="Sigma_54_int_dom_ATP-bd_1"/>
</dbReference>
<dbReference type="Gene3D" id="1.10.8.60">
    <property type="match status" value="1"/>
</dbReference>
<evidence type="ECO:0000259" key="10">
    <source>
        <dbReference type="PROSITE" id="PS50045"/>
    </source>
</evidence>
<dbReference type="InterPro" id="IPR001789">
    <property type="entry name" value="Sig_transdc_resp-reg_receiver"/>
</dbReference>
<dbReference type="PROSITE" id="PS50110">
    <property type="entry name" value="RESPONSE_REGULATORY"/>
    <property type="match status" value="1"/>
</dbReference>
<dbReference type="PROSITE" id="PS50045">
    <property type="entry name" value="SIGMA54_INTERACT_4"/>
    <property type="match status" value="1"/>
</dbReference>
<keyword evidence="3" id="KW-0067">ATP-binding</keyword>
<dbReference type="InterPro" id="IPR027417">
    <property type="entry name" value="P-loop_NTPase"/>
</dbReference>
<dbReference type="SUPFAM" id="SSF52540">
    <property type="entry name" value="P-loop containing nucleoside triphosphate hydrolases"/>
    <property type="match status" value="1"/>
</dbReference>
<protein>
    <submittedName>
        <fullName evidence="12">Two-component system, NtrC family, C4-dicarboxylate transport response regulator DctD</fullName>
    </submittedName>
</protein>
<proteinExistence type="predicted"/>
<dbReference type="FunFam" id="3.40.50.2300:FF:000018">
    <property type="entry name" value="DNA-binding transcriptional regulator NtrC"/>
    <property type="match status" value="1"/>
</dbReference>
<dbReference type="OrthoDB" id="9770562at2"/>
<dbReference type="InterPro" id="IPR058031">
    <property type="entry name" value="AAA_lid_NorR"/>
</dbReference>
<keyword evidence="5" id="KW-0805">Transcription regulation</keyword>
<dbReference type="CDD" id="cd00009">
    <property type="entry name" value="AAA"/>
    <property type="match status" value="1"/>
</dbReference>
<evidence type="ECO:0000256" key="7">
    <source>
        <dbReference type="ARBA" id="ARBA00023159"/>
    </source>
</evidence>
<dbReference type="SMART" id="SM00448">
    <property type="entry name" value="REC"/>
    <property type="match status" value="1"/>
</dbReference>
<dbReference type="GO" id="GO:0043565">
    <property type="term" value="F:sequence-specific DNA binding"/>
    <property type="evidence" value="ECO:0007669"/>
    <property type="project" value="InterPro"/>
</dbReference>
<evidence type="ECO:0000256" key="4">
    <source>
        <dbReference type="ARBA" id="ARBA00023012"/>
    </source>
</evidence>
<dbReference type="PROSITE" id="PS00676">
    <property type="entry name" value="SIGMA54_INTERACT_2"/>
    <property type="match status" value="1"/>
</dbReference>
<dbReference type="Pfam" id="PF00072">
    <property type="entry name" value="Response_reg"/>
    <property type="match status" value="1"/>
</dbReference>
<keyword evidence="2" id="KW-0547">Nucleotide-binding</keyword>
<dbReference type="InterPro" id="IPR009057">
    <property type="entry name" value="Homeodomain-like_sf"/>
</dbReference>
<evidence type="ECO:0000313" key="13">
    <source>
        <dbReference type="Proteomes" id="UP000192936"/>
    </source>
</evidence>
<dbReference type="GO" id="GO:0005524">
    <property type="term" value="F:ATP binding"/>
    <property type="evidence" value="ECO:0007669"/>
    <property type="project" value="UniProtKB-KW"/>
</dbReference>
<dbReference type="PANTHER" id="PTHR32071">
    <property type="entry name" value="TRANSCRIPTIONAL REGULATORY PROTEIN"/>
    <property type="match status" value="1"/>
</dbReference>
<keyword evidence="6" id="KW-0238">DNA-binding</keyword>
<dbReference type="InterPro" id="IPR002078">
    <property type="entry name" value="Sigma_54_int"/>
</dbReference>
<evidence type="ECO:0000313" key="12">
    <source>
        <dbReference type="EMBL" id="SMF87193.1"/>
    </source>
</evidence>
<feature type="domain" description="Sigma-54 factor interaction" evidence="10">
    <location>
        <begin position="141"/>
        <end position="370"/>
    </location>
</feature>
<dbReference type="Pfam" id="PF25601">
    <property type="entry name" value="AAA_lid_14"/>
    <property type="match status" value="1"/>
</dbReference>
<dbReference type="CDD" id="cd17549">
    <property type="entry name" value="REC_DctD-like"/>
    <property type="match status" value="1"/>
</dbReference>
<dbReference type="Gene3D" id="3.40.50.2300">
    <property type="match status" value="1"/>
</dbReference>
<dbReference type="EMBL" id="FXAK01000008">
    <property type="protein sequence ID" value="SMF87193.1"/>
    <property type="molecule type" value="Genomic_DNA"/>
</dbReference>
<evidence type="ECO:0000256" key="5">
    <source>
        <dbReference type="ARBA" id="ARBA00023015"/>
    </source>
</evidence>